<evidence type="ECO:0000313" key="3">
    <source>
        <dbReference type="Proteomes" id="UP000245884"/>
    </source>
</evidence>
<sequence length="538" mass="60458">MAAAAPPSPSPSPAPSPPPTPLASFLTLTWRNKLHFLFAAFLALFVWSVTPISWLYLGYDIALRGDKPRHWFSSVVFYYSLCEVPFSIYLLSLRREAQKLLPPPQVSVEALEELLHRCLGDHSHPSERDKSAEHQEEQRNLFRSRARRWFHHKPLEEIYADNAREWLGWAFGGRELDELRADTSKKGQENMALIEKGLGMLEVQLGHKFTPGYNPKARAMRLTLDPVKTLQRPFGYYVVCNSISEATIAWLRFVHGFRKEQHGLCDFLVLPPSSPKPQRDDPSLTANGHPANASIAARTRSTSHTSFGTQPILFLHGLGIGLGQYAVLLRRLVKHRGGVAILLQPNISVSIFSRRYFLHAPNKDEHVAAVRACLAAHHFEKSTILSHSNGTMVHGWVARDAPELAHRHVLVDPVCFRLWEGATSFAFLAKRWGTGIEILLGYFVAREVGVAYSIARRFLWWDMLLWADDLQTMASDRLQVVLGGNDVLIDVPAVLDYLSSAGVPDESVTVIPGAQHGQALFMPSEGMKVVCRHLQLEW</sequence>
<dbReference type="Proteomes" id="UP000245884">
    <property type="component" value="Unassembled WGS sequence"/>
</dbReference>
<dbReference type="AlphaFoldDB" id="A0A316UJW5"/>
<reference evidence="2 3" key="1">
    <citation type="journal article" date="2018" name="Mol. Biol. Evol.">
        <title>Broad Genomic Sampling Reveals a Smut Pathogenic Ancestry of the Fungal Clade Ustilaginomycotina.</title>
        <authorList>
            <person name="Kijpornyongpan T."/>
            <person name="Mondo S.J."/>
            <person name="Barry K."/>
            <person name="Sandor L."/>
            <person name="Lee J."/>
            <person name="Lipzen A."/>
            <person name="Pangilinan J."/>
            <person name="LaButti K."/>
            <person name="Hainaut M."/>
            <person name="Henrissat B."/>
            <person name="Grigoriev I.V."/>
            <person name="Spatafora J.W."/>
            <person name="Aime M.C."/>
        </authorList>
    </citation>
    <scope>NUCLEOTIDE SEQUENCE [LARGE SCALE GENOMIC DNA]</scope>
    <source>
        <strain evidence="2 3">MCA 5214</strain>
    </source>
</reference>
<keyword evidence="1" id="KW-0812">Transmembrane</keyword>
<dbReference type="GeneID" id="37030743"/>
<accession>A0A316UJW5</accession>
<feature type="transmembrane region" description="Helical" evidence="1">
    <location>
        <begin position="36"/>
        <end position="59"/>
    </location>
</feature>
<dbReference type="SUPFAM" id="SSF53474">
    <property type="entry name" value="alpha/beta-Hydrolases"/>
    <property type="match status" value="1"/>
</dbReference>
<gene>
    <name evidence="2" type="ORF">BDZ90DRAFT_276302</name>
</gene>
<evidence type="ECO:0000256" key="1">
    <source>
        <dbReference type="SAM" id="Phobius"/>
    </source>
</evidence>
<dbReference type="EMBL" id="KZ819680">
    <property type="protein sequence ID" value="PWN24651.1"/>
    <property type="molecule type" value="Genomic_DNA"/>
</dbReference>
<dbReference type="STRING" id="1569628.A0A316UJW5"/>
<keyword evidence="1" id="KW-0472">Membrane</keyword>
<keyword evidence="1" id="KW-1133">Transmembrane helix</keyword>
<proteinExistence type="predicted"/>
<name>A0A316UJW5_9BASI</name>
<dbReference type="RefSeq" id="XP_025359263.1">
    <property type="nucleotide sequence ID" value="XM_025508920.1"/>
</dbReference>
<organism evidence="2 3">
    <name type="scientific">Jaminaea rosea</name>
    <dbReference type="NCBI Taxonomy" id="1569628"/>
    <lineage>
        <taxon>Eukaryota</taxon>
        <taxon>Fungi</taxon>
        <taxon>Dikarya</taxon>
        <taxon>Basidiomycota</taxon>
        <taxon>Ustilaginomycotina</taxon>
        <taxon>Exobasidiomycetes</taxon>
        <taxon>Microstromatales</taxon>
        <taxon>Microstromatales incertae sedis</taxon>
        <taxon>Jaminaea</taxon>
    </lineage>
</organism>
<dbReference type="InterPro" id="IPR029058">
    <property type="entry name" value="AB_hydrolase_fold"/>
</dbReference>
<evidence type="ECO:0008006" key="4">
    <source>
        <dbReference type="Google" id="ProtNLM"/>
    </source>
</evidence>
<dbReference type="Gene3D" id="3.40.50.1820">
    <property type="entry name" value="alpha/beta hydrolase"/>
    <property type="match status" value="1"/>
</dbReference>
<protein>
    <recommendedName>
        <fullName evidence="4">AB hydrolase-1 domain-containing protein</fullName>
    </recommendedName>
</protein>
<dbReference type="PANTHER" id="PTHR37471">
    <property type="entry name" value="UNNAMED PRODUCT"/>
    <property type="match status" value="1"/>
</dbReference>
<keyword evidence="3" id="KW-1185">Reference proteome</keyword>
<feature type="transmembrane region" description="Helical" evidence="1">
    <location>
        <begin position="71"/>
        <end position="91"/>
    </location>
</feature>
<evidence type="ECO:0000313" key="2">
    <source>
        <dbReference type="EMBL" id="PWN24651.1"/>
    </source>
</evidence>
<dbReference type="PANTHER" id="PTHR37471:SF1">
    <property type="entry name" value="AB HYDROLASE-1 DOMAIN-CONTAINING PROTEIN"/>
    <property type="match status" value="1"/>
</dbReference>
<dbReference type="OrthoDB" id="6431331at2759"/>